<dbReference type="Gene3D" id="3.40.630.10">
    <property type="entry name" value="Zn peptidases"/>
    <property type="match status" value="1"/>
</dbReference>
<dbReference type="PANTHER" id="PTHR21092">
    <property type="entry name" value="NICASTRIN"/>
    <property type="match status" value="1"/>
</dbReference>
<name>A0ABP0XEX1_9BRYO</name>
<evidence type="ECO:0000313" key="2">
    <source>
        <dbReference type="Proteomes" id="UP001497444"/>
    </source>
</evidence>
<reference evidence="1" key="1">
    <citation type="submission" date="2024-02" db="EMBL/GenBank/DDBJ databases">
        <authorList>
            <consortium name="ELIXIR-Norway"/>
            <consortium name="Elixir Norway"/>
        </authorList>
    </citation>
    <scope>NUCLEOTIDE SEQUENCE</scope>
</reference>
<dbReference type="Pfam" id="PF18266">
    <property type="entry name" value="Ncstrn_small"/>
    <property type="match status" value="1"/>
</dbReference>
<gene>
    <name evidence="1" type="ORF">CSSPJE1EN1_LOCUS22602</name>
</gene>
<dbReference type="Pfam" id="PF05450">
    <property type="entry name" value="Nicastrin"/>
    <property type="match status" value="1"/>
</dbReference>
<protein>
    <submittedName>
        <fullName evidence="1">Uncharacterized protein</fullName>
    </submittedName>
</protein>
<evidence type="ECO:0000313" key="1">
    <source>
        <dbReference type="EMBL" id="CAK9277124.1"/>
    </source>
</evidence>
<proteinExistence type="predicted"/>
<dbReference type="EMBL" id="OZ020103">
    <property type="protein sequence ID" value="CAK9277124.1"/>
    <property type="molecule type" value="Genomic_DNA"/>
</dbReference>
<accession>A0ABP0XEX1</accession>
<dbReference type="InterPro" id="IPR008710">
    <property type="entry name" value="Nicastrin"/>
</dbReference>
<organism evidence="1 2">
    <name type="scientific">Sphagnum jensenii</name>
    <dbReference type="NCBI Taxonomy" id="128206"/>
    <lineage>
        <taxon>Eukaryota</taxon>
        <taxon>Viridiplantae</taxon>
        <taxon>Streptophyta</taxon>
        <taxon>Embryophyta</taxon>
        <taxon>Bryophyta</taxon>
        <taxon>Sphagnophytina</taxon>
        <taxon>Sphagnopsida</taxon>
        <taxon>Sphagnales</taxon>
        <taxon>Sphagnaceae</taxon>
        <taxon>Sphagnum</taxon>
    </lineage>
</organism>
<dbReference type="InterPro" id="IPR041084">
    <property type="entry name" value="Ncstrn_small"/>
</dbReference>
<keyword evidence="2" id="KW-1185">Reference proteome</keyword>
<sequence>MRSVPDLENAMYQSLQGYPCVRLLNVTGELGCANPGRTKAIAPIQRFQDANSVQLSAPRTVLLPSSALVGFLKRLEEADGSSSSLEQQVAGLLIEYDNLSFPEVAGFSADSIFPQAEFAPYDTKSYQWNPTGSGIMYRRLNFPVFLLHKNSTDDVQALAAKNERVGFKYPLNVAEFNAVMRTTKAGTHTTESCLRENSCLPLGGYSVWSALPAMNVSSPTGKPIVLAIASMDSSSFFHDVAPGADSPLSGMLALLAAVDALAEMGGLETLKKQLVFLVLTGESFGYLGSRQFLAQLKSDSNFVMGLNATSIYQVLEVGSVGQAYDSTFYVHKQASAATTPTLQILNALKAAAVSLKDSTSKPQVKPASPSNPGIPPSSLMSFVHKDPTTAGVVLEEFDTIFKNKFYHSQYDDASNINVEVIASAASLVARALYMLASDNTADTTILKSIQVNVSLVEAMVGCLFHQEPGMTCELVKSLMTPSQSFTTHYVGVFQGEPSAIPDPYYIEDTSRFVWNFLADRTELNRKEWKKFPAQNEECTDACKNPEEVCVASTADHKGRCIVSTTRYVPAFSPRLGYDESSGWQLLPLETGDTMGAADPVYTESFWSTIGLQVYLQESSWFDEMVLFLGVSITAFSFFAIICTKAVFQKRLKRA</sequence>
<dbReference type="PANTHER" id="PTHR21092:SF0">
    <property type="entry name" value="NICASTRIN"/>
    <property type="match status" value="1"/>
</dbReference>
<dbReference type="Proteomes" id="UP001497444">
    <property type="component" value="Chromosome 8"/>
</dbReference>
<dbReference type="SUPFAM" id="SSF53187">
    <property type="entry name" value="Zn-dependent exopeptidases"/>
    <property type="match status" value="1"/>
</dbReference>